<feature type="domain" description="DNA helicase Pif1-like DEAD-box helicase" evidence="2">
    <location>
        <begin position="317"/>
        <end position="377"/>
    </location>
</feature>
<dbReference type="Gene3D" id="3.40.50.300">
    <property type="entry name" value="P-loop containing nucleotide triphosphate hydrolases"/>
    <property type="match status" value="1"/>
</dbReference>
<comment type="caution">
    <text evidence="3">The sequence shown here is derived from an EMBL/GenBank/DDBJ whole genome shotgun (WGS) entry which is preliminary data.</text>
</comment>
<protein>
    <recommendedName>
        <fullName evidence="1">ATP-dependent DNA helicase</fullName>
        <ecNumber evidence="1">5.6.2.3</ecNumber>
    </recommendedName>
</protein>
<comment type="similarity">
    <text evidence="1">Belongs to the helicase family.</text>
</comment>
<dbReference type="GeneID" id="68356337"/>
<dbReference type="GO" id="GO:0043139">
    <property type="term" value="F:5'-3' DNA helicase activity"/>
    <property type="evidence" value="ECO:0007669"/>
    <property type="project" value="UniProtKB-EC"/>
</dbReference>
<dbReference type="SUPFAM" id="SSF52540">
    <property type="entry name" value="P-loop containing nucleoside triphosphate hydrolases"/>
    <property type="match status" value="1"/>
</dbReference>
<evidence type="ECO:0000313" key="3">
    <source>
        <dbReference type="EMBL" id="KAH0962128.1"/>
    </source>
</evidence>
<dbReference type="AlphaFoldDB" id="A0A9P8MU17"/>
<dbReference type="GO" id="GO:0006310">
    <property type="term" value="P:DNA recombination"/>
    <property type="evidence" value="ECO:0007669"/>
    <property type="project" value="UniProtKB-KW"/>
</dbReference>
<dbReference type="EC" id="5.6.2.3" evidence="1"/>
<keyword evidence="4" id="KW-1185">Reference proteome</keyword>
<organism evidence="3 4">
    <name type="scientific">Hirsutella rhossiliensis</name>
    <dbReference type="NCBI Taxonomy" id="111463"/>
    <lineage>
        <taxon>Eukaryota</taxon>
        <taxon>Fungi</taxon>
        <taxon>Dikarya</taxon>
        <taxon>Ascomycota</taxon>
        <taxon>Pezizomycotina</taxon>
        <taxon>Sordariomycetes</taxon>
        <taxon>Hypocreomycetidae</taxon>
        <taxon>Hypocreales</taxon>
        <taxon>Ophiocordycipitaceae</taxon>
        <taxon>Hirsutella</taxon>
    </lineage>
</organism>
<evidence type="ECO:0000259" key="2">
    <source>
        <dbReference type="Pfam" id="PF05970"/>
    </source>
</evidence>
<evidence type="ECO:0000313" key="4">
    <source>
        <dbReference type="Proteomes" id="UP000824596"/>
    </source>
</evidence>
<dbReference type="GO" id="GO:0005524">
    <property type="term" value="F:ATP binding"/>
    <property type="evidence" value="ECO:0007669"/>
    <property type="project" value="UniProtKB-KW"/>
</dbReference>
<keyword evidence="1" id="KW-0234">DNA repair</keyword>
<keyword evidence="1" id="KW-0233">DNA recombination</keyword>
<dbReference type="RefSeq" id="XP_044719641.1">
    <property type="nucleotide sequence ID" value="XM_044865679.1"/>
</dbReference>
<dbReference type="InterPro" id="IPR051055">
    <property type="entry name" value="PIF1_helicase"/>
</dbReference>
<dbReference type="Pfam" id="PF05970">
    <property type="entry name" value="PIF1"/>
    <property type="match status" value="1"/>
</dbReference>
<keyword evidence="1" id="KW-0227">DNA damage</keyword>
<reference evidence="3" key="1">
    <citation type="submission" date="2021-09" db="EMBL/GenBank/DDBJ databases">
        <title>A high-quality genome of the endoparasitic fungus Hirsutella rhossiliensis with a comparison of Hirsutella genomes reveals transposable elements contributing to genome size variation.</title>
        <authorList>
            <person name="Lin R."/>
            <person name="Jiao Y."/>
            <person name="Sun X."/>
            <person name="Ling J."/>
            <person name="Xie B."/>
            <person name="Cheng X."/>
        </authorList>
    </citation>
    <scope>NUCLEOTIDE SEQUENCE</scope>
    <source>
        <strain evidence="3">HR02</strain>
    </source>
</reference>
<keyword evidence="1" id="KW-0378">Hydrolase</keyword>
<accession>A0A9P8MU17</accession>
<dbReference type="Proteomes" id="UP000824596">
    <property type="component" value="Unassembled WGS sequence"/>
</dbReference>
<evidence type="ECO:0000256" key="1">
    <source>
        <dbReference type="RuleBase" id="RU363044"/>
    </source>
</evidence>
<dbReference type="PANTHER" id="PTHR47642">
    <property type="entry name" value="ATP-DEPENDENT DNA HELICASE"/>
    <property type="match status" value="1"/>
</dbReference>
<proteinExistence type="inferred from homology"/>
<comment type="catalytic activity">
    <reaction evidence="1">
        <text>ATP + H2O = ADP + phosphate + H(+)</text>
        <dbReference type="Rhea" id="RHEA:13065"/>
        <dbReference type="ChEBI" id="CHEBI:15377"/>
        <dbReference type="ChEBI" id="CHEBI:15378"/>
        <dbReference type="ChEBI" id="CHEBI:30616"/>
        <dbReference type="ChEBI" id="CHEBI:43474"/>
        <dbReference type="ChEBI" id="CHEBI:456216"/>
        <dbReference type="EC" id="5.6.2.3"/>
    </reaction>
</comment>
<comment type="cofactor">
    <cofactor evidence="1">
        <name>Mg(2+)</name>
        <dbReference type="ChEBI" id="CHEBI:18420"/>
    </cofactor>
</comment>
<keyword evidence="1 3" id="KW-0347">Helicase</keyword>
<dbReference type="GO" id="GO:0016787">
    <property type="term" value="F:hydrolase activity"/>
    <property type="evidence" value="ECO:0007669"/>
    <property type="project" value="UniProtKB-KW"/>
</dbReference>
<dbReference type="GO" id="GO:0000723">
    <property type="term" value="P:telomere maintenance"/>
    <property type="evidence" value="ECO:0007669"/>
    <property type="project" value="InterPro"/>
</dbReference>
<dbReference type="InterPro" id="IPR010285">
    <property type="entry name" value="DNA_helicase_pif1-like_DEAD"/>
</dbReference>
<dbReference type="InterPro" id="IPR027417">
    <property type="entry name" value="P-loop_NTPase"/>
</dbReference>
<dbReference type="OrthoDB" id="5103340at2759"/>
<dbReference type="GO" id="GO:0006281">
    <property type="term" value="P:DNA repair"/>
    <property type="evidence" value="ECO:0007669"/>
    <property type="project" value="UniProtKB-KW"/>
</dbReference>
<name>A0A9P8MU17_9HYPO</name>
<keyword evidence="1" id="KW-0067">ATP-binding</keyword>
<dbReference type="EMBL" id="JAIZPD010000007">
    <property type="protein sequence ID" value="KAH0962128.1"/>
    <property type="molecule type" value="Genomic_DNA"/>
</dbReference>
<keyword evidence="1" id="KW-0547">Nucleotide-binding</keyword>
<gene>
    <name evidence="3" type="ORF">HRG_07208</name>
</gene>
<sequence>MVNRWNKAIAVGLRHNHDISFIATQRKTMALMYYVTNYATKVEDPVWKRVAAAADLLAASTGDGTANGGQDDGGGAVEVVAHLLGYPAEFTNSSAWAYLNTSLLYWEVFRRWPYLRRASGAAAIDDTLDESVLRRPGKHATVCLDGYLSKDFGHNDDEESCHRRAAVQHLALFVPWESFLCEETAEDAKRDAKQWAASSGDGDSTVAHVEEGETGEAGAEFAATYRSNNIGDATRLIDVVRGAVGTNQVTAKSPELMAMMRQLCRFQQSALCSTAELEAIAIPEQGLRAGGANTAKDLDGVRLAKRAERFIHGQSRMDWQEKDVLVIDEVSMLGARTLHAINERLCRLRGSQKDFGGIPIVLFCGDFQQFRPVQERSIVLPSAAISWDVDNSFKAEQRHQHDKAHALWKRFTTVVMLNEQMRAAGPHGSGPPQLRCYREGRRIPWETGITVVTPLNRNRWNLNMEASLAFRVQQRSTMRIFISEHKWKEGLPTEEEAIMVLNQGDDSAIPVPAVFMFVAGMPVVVNHNTHQGLKLVNGAGYSAVEVIVDKASPGHRISSDMTIHFGPPAGILLESATTKDLHFNDVSRKGLPCAAAFACTDYKVQGRTQSAWPWSCGDTDDESRWKGRALAMRPVQLICAAIALSNARRHHARVQGAGETWWATESPKR</sequence>